<keyword evidence="5" id="KW-0233">DNA recombination</keyword>
<evidence type="ECO:0000256" key="3">
    <source>
        <dbReference type="ARBA" id="ARBA00022908"/>
    </source>
</evidence>
<dbReference type="InterPro" id="IPR028259">
    <property type="entry name" value="AP2-like_int_N"/>
</dbReference>
<dbReference type="AlphaFoldDB" id="A0A6N2S537"/>
<reference evidence="9" key="1">
    <citation type="submission" date="2019-11" db="EMBL/GenBank/DDBJ databases">
        <authorList>
            <person name="Feng L."/>
        </authorList>
    </citation>
    <scope>NUCLEOTIDE SEQUENCE</scope>
    <source>
        <strain evidence="9">BgluceraseaLFYP119</strain>
    </source>
</reference>
<organism evidence="9">
    <name type="scientific">Blautia glucerasea</name>
    <dbReference type="NCBI Taxonomy" id="536633"/>
    <lineage>
        <taxon>Bacteria</taxon>
        <taxon>Bacillati</taxon>
        <taxon>Bacillota</taxon>
        <taxon>Clostridia</taxon>
        <taxon>Lachnospirales</taxon>
        <taxon>Lachnospiraceae</taxon>
        <taxon>Blautia</taxon>
    </lineage>
</organism>
<name>A0A6N2S537_9FIRM</name>
<dbReference type="Pfam" id="PF14659">
    <property type="entry name" value="Phage_int_SAM_3"/>
    <property type="match status" value="1"/>
</dbReference>
<feature type="domain" description="Tyr recombinase" evidence="7">
    <location>
        <begin position="158"/>
        <end position="348"/>
    </location>
</feature>
<evidence type="ECO:0000256" key="6">
    <source>
        <dbReference type="PROSITE-ProRule" id="PRU01248"/>
    </source>
</evidence>
<dbReference type="PANTHER" id="PTHR30349:SF64">
    <property type="entry name" value="PROPHAGE INTEGRASE INTD-RELATED"/>
    <property type="match status" value="1"/>
</dbReference>
<evidence type="ECO:0000313" key="9">
    <source>
        <dbReference type="EMBL" id="VYS86985.1"/>
    </source>
</evidence>
<dbReference type="Gene3D" id="1.10.150.130">
    <property type="match status" value="1"/>
</dbReference>
<dbReference type="InterPro" id="IPR010998">
    <property type="entry name" value="Integrase_recombinase_N"/>
</dbReference>
<dbReference type="InterPro" id="IPR050090">
    <property type="entry name" value="Tyrosine_recombinase_XerCD"/>
</dbReference>
<evidence type="ECO:0000256" key="4">
    <source>
        <dbReference type="ARBA" id="ARBA00023125"/>
    </source>
</evidence>
<dbReference type="PROSITE" id="PS51900">
    <property type="entry name" value="CB"/>
    <property type="match status" value="1"/>
</dbReference>
<comment type="similarity">
    <text evidence="2">Belongs to the 'phage' integrase family.</text>
</comment>
<dbReference type="InterPro" id="IPR013762">
    <property type="entry name" value="Integrase-like_cat_sf"/>
</dbReference>
<proteinExistence type="inferred from homology"/>
<dbReference type="SUPFAM" id="SSF56349">
    <property type="entry name" value="DNA breaking-rejoining enzymes"/>
    <property type="match status" value="1"/>
</dbReference>
<evidence type="ECO:0000256" key="2">
    <source>
        <dbReference type="ARBA" id="ARBA00008857"/>
    </source>
</evidence>
<dbReference type="InterPro" id="IPR044068">
    <property type="entry name" value="CB"/>
</dbReference>
<dbReference type="CDD" id="cd01189">
    <property type="entry name" value="INT_ICEBs1_C_like"/>
    <property type="match status" value="1"/>
</dbReference>
<dbReference type="RefSeq" id="WP_156353228.1">
    <property type="nucleotide sequence ID" value="NZ_CACRST010000009.1"/>
</dbReference>
<evidence type="ECO:0000256" key="5">
    <source>
        <dbReference type="ARBA" id="ARBA00023172"/>
    </source>
</evidence>
<dbReference type="EMBL" id="CACRST010000009">
    <property type="protein sequence ID" value="VYS86985.1"/>
    <property type="molecule type" value="Genomic_DNA"/>
</dbReference>
<dbReference type="GO" id="GO:0015074">
    <property type="term" value="P:DNA integration"/>
    <property type="evidence" value="ECO:0007669"/>
    <property type="project" value="UniProtKB-KW"/>
</dbReference>
<gene>
    <name evidence="9" type="ORF">BGLFYP119_00921</name>
</gene>
<dbReference type="InterPro" id="IPR011010">
    <property type="entry name" value="DNA_brk_join_enz"/>
</dbReference>
<evidence type="ECO:0000259" key="7">
    <source>
        <dbReference type="PROSITE" id="PS51898"/>
    </source>
</evidence>
<dbReference type="GO" id="GO:0006310">
    <property type="term" value="P:DNA recombination"/>
    <property type="evidence" value="ECO:0007669"/>
    <property type="project" value="UniProtKB-KW"/>
</dbReference>
<sequence>MPAYFDEKTKTWYCKFYYENWQGQRKQKMKRGFKLQREAKDWERKFLEQFARNPDISFQSLYGRYKEYITLRIRESTAQSRFNMIDNHIVPYFKDRIISDITPTDIMEWQNVMLQKGLSDTYLNQINIYLKAIFSYAVDYVGLSKNPCGKSIGSKKTRQLNFWTPEEYHKFIEQLSSCKDSYNNLAFFTIFEILYYTGMRVGELLALTLQDIDFKENKISINKGYYRITGKDLIDKPKTIHGERVVDIPDFLAQEIREYVSHLYEPDPMARLFEKRPQYVRSVLRDRAQKAGIKEIRVHDLRHSHASALINLGANPVLVAERLGHESPDITLKIYSHLFPNQQRDIVAKIKKV</sequence>
<dbReference type="GO" id="GO:0003677">
    <property type="term" value="F:DNA binding"/>
    <property type="evidence" value="ECO:0007669"/>
    <property type="project" value="UniProtKB-UniRule"/>
</dbReference>
<dbReference type="InterPro" id="IPR004107">
    <property type="entry name" value="Integrase_SAM-like_N"/>
</dbReference>
<comment type="function">
    <text evidence="1">Site-specific tyrosine recombinase, which acts by catalyzing the cutting and rejoining of the recombining DNA molecules.</text>
</comment>
<evidence type="ECO:0000256" key="1">
    <source>
        <dbReference type="ARBA" id="ARBA00003283"/>
    </source>
</evidence>
<accession>A0A6N2S537</accession>
<dbReference type="Gene3D" id="1.10.443.10">
    <property type="entry name" value="Intergrase catalytic core"/>
    <property type="match status" value="1"/>
</dbReference>
<dbReference type="InterPro" id="IPR002104">
    <property type="entry name" value="Integrase_catalytic"/>
</dbReference>
<dbReference type="PROSITE" id="PS51898">
    <property type="entry name" value="TYR_RECOMBINASE"/>
    <property type="match status" value="1"/>
</dbReference>
<keyword evidence="3" id="KW-0229">DNA integration</keyword>
<dbReference type="Pfam" id="PF00589">
    <property type="entry name" value="Phage_integrase"/>
    <property type="match status" value="1"/>
</dbReference>
<evidence type="ECO:0000259" key="8">
    <source>
        <dbReference type="PROSITE" id="PS51900"/>
    </source>
</evidence>
<dbReference type="PANTHER" id="PTHR30349">
    <property type="entry name" value="PHAGE INTEGRASE-RELATED"/>
    <property type="match status" value="1"/>
</dbReference>
<keyword evidence="4 6" id="KW-0238">DNA-binding</keyword>
<protein>
    <submittedName>
        <fullName evidence="9">Prophage phiRv2 integrase</fullName>
    </submittedName>
</protein>
<dbReference type="Pfam" id="PF14657">
    <property type="entry name" value="Arm-DNA-bind_4"/>
    <property type="match status" value="1"/>
</dbReference>
<feature type="domain" description="Core-binding (CB)" evidence="8">
    <location>
        <begin position="56"/>
        <end position="138"/>
    </location>
</feature>